<evidence type="ECO:0008006" key="3">
    <source>
        <dbReference type="Google" id="ProtNLM"/>
    </source>
</evidence>
<evidence type="ECO:0000313" key="2">
    <source>
        <dbReference type="Proteomes" id="UP001228403"/>
    </source>
</evidence>
<proteinExistence type="predicted"/>
<accession>A0ABT7U5A5</accession>
<organism evidence="1 2">
    <name type="scientific">Bacteroides eggerthii</name>
    <dbReference type="NCBI Taxonomy" id="28111"/>
    <lineage>
        <taxon>Bacteria</taxon>
        <taxon>Pseudomonadati</taxon>
        <taxon>Bacteroidota</taxon>
        <taxon>Bacteroidia</taxon>
        <taxon>Bacteroidales</taxon>
        <taxon>Bacteroidaceae</taxon>
        <taxon>Bacteroides</taxon>
    </lineage>
</organism>
<name>A0ABT7U5A5_9BACE</name>
<evidence type="ECO:0000313" key="1">
    <source>
        <dbReference type="EMBL" id="MDM8145707.1"/>
    </source>
</evidence>
<dbReference type="EMBL" id="JAUDCF010000013">
    <property type="protein sequence ID" value="MDM8145707.1"/>
    <property type="molecule type" value="Genomic_DNA"/>
</dbReference>
<dbReference type="Proteomes" id="UP001228403">
    <property type="component" value="Unassembled WGS sequence"/>
</dbReference>
<reference evidence="2" key="1">
    <citation type="submission" date="2023-07" db="EMBL/GenBank/DDBJ databases">
        <title>Identification and characterization of horizontal gene transfer across gut microbiota members of farm animals based on homology search.</title>
        <authorList>
            <person name="Schwarzerova J."/>
            <person name="Nykrynova M."/>
            <person name="Jureckova K."/>
            <person name="Cejkova D."/>
            <person name="Rychlik I."/>
        </authorList>
    </citation>
    <scope>NUCLEOTIDE SEQUENCE [LARGE SCALE GENOMIC DNA]</scope>
    <source>
        <strain evidence="2">ET4</strain>
    </source>
</reference>
<keyword evidence="2" id="KW-1185">Reference proteome</keyword>
<gene>
    <name evidence="1" type="ORF">QUW02_07195</name>
</gene>
<protein>
    <recommendedName>
        <fullName evidence="3">DUF5106 domain-containing protein</fullName>
    </recommendedName>
</protein>
<comment type="caution">
    <text evidence="1">The sequence shown here is derived from an EMBL/GenBank/DDBJ whole genome shotgun (WGS) entry which is preliminary data.</text>
</comment>
<sequence length="330" mass="38425">MFKKIFVFMLLSASLMPQMQGKEKEKHTVMSCVVNNFKRDMIYLDCPQTPVIRGEFHRNPGEEHLLTFNTDKLVSLKLNGQDLEFYLEPGDSLHADITYGDRLAETIIFSGTKRAVSQNQFLWKLYRYRLSIRFKISLNACLVLDHKPADRIAATNSFAQEALKMLKENEKEYSTSFKNYVEATIEALCGESKIYYPDLYAMARQKPINEQGIGDYWTLLNDYQPRSDEASLRCMPYVDFLIKYMVYQKAKNSSDRQGLDHYLPKTVEDSYKLATETFKGAQLDAVLFRILTGYIVQGKNLEEIDPWIADYKQKYNKEKEYADILDLLMQ</sequence>